<reference evidence="11 12" key="1">
    <citation type="submission" date="2016-10" db="EMBL/GenBank/DDBJ databases">
        <authorList>
            <person name="de Groot N.N."/>
        </authorList>
    </citation>
    <scope>NUCLEOTIDE SEQUENCE [LARGE SCALE GENOMIC DNA]</scope>
    <source>
        <strain evidence="11 12">DSM 21799</strain>
    </source>
</reference>
<dbReference type="STRING" id="640635.SAMN04489806_2069"/>
<dbReference type="Gene3D" id="3.40.1550.10">
    <property type="entry name" value="CheC-like"/>
    <property type="match status" value="1"/>
</dbReference>
<keyword evidence="9" id="KW-0975">Bacterial flagellum</keyword>
<dbReference type="SUPFAM" id="SSF101801">
    <property type="entry name" value="Surface presentation of antigens (SPOA)"/>
    <property type="match status" value="1"/>
</dbReference>
<feature type="domain" description="Flagellar motor switch protein FliN-like C-terminal" evidence="10">
    <location>
        <begin position="226"/>
        <end position="294"/>
    </location>
</feature>
<dbReference type="CDD" id="cd17908">
    <property type="entry name" value="FliM"/>
    <property type="match status" value="1"/>
</dbReference>
<dbReference type="InterPro" id="IPR028976">
    <property type="entry name" value="CheC-like_sf"/>
</dbReference>
<keyword evidence="5" id="KW-1003">Cell membrane</keyword>
<keyword evidence="8" id="KW-0472">Membrane</keyword>
<evidence type="ECO:0000256" key="1">
    <source>
        <dbReference type="ARBA" id="ARBA00004117"/>
    </source>
</evidence>
<gene>
    <name evidence="11" type="ORF">SAMN04489806_2069</name>
</gene>
<dbReference type="PANTHER" id="PTHR30034">
    <property type="entry name" value="FLAGELLAR MOTOR SWITCH PROTEIN FLIM"/>
    <property type="match status" value="1"/>
</dbReference>
<dbReference type="Gene3D" id="2.30.330.10">
    <property type="entry name" value="SpoA-like"/>
    <property type="match status" value="1"/>
</dbReference>
<dbReference type="SUPFAM" id="SSF103039">
    <property type="entry name" value="CheC-like"/>
    <property type="match status" value="1"/>
</dbReference>
<dbReference type="GO" id="GO:0050918">
    <property type="term" value="P:positive chemotaxis"/>
    <property type="evidence" value="ECO:0007669"/>
    <property type="project" value="TreeGrafter"/>
</dbReference>
<dbReference type="GO" id="GO:0071978">
    <property type="term" value="P:bacterial-type flagellum-dependent swarming motility"/>
    <property type="evidence" value="ECO:0007669"/>
    <property type="project" value="TreeGrafter"/>
</dbReference>
<dbReference type="PIRSF" id="PIRSF002888">
    <property type="entry name" value="FliM"/>
    <property type="match status" value="1"/>
</dbReference>
<evidence type="ECO:0000256" key="8">
    <source>
        <dbReference type="ARBA" id="ARBA00023136"/>
    </source>
</evidence>
<evidence type="ECO:0000256" key="5">
    <source>
        <dbReference type="ARBA" id="ARBA00022475"/>
    </source>
</evidence>
<sequence length="302" mass="32442">MTVQEHSGAAAPAAASVEVYDFGRPATLAREHSRVLELAFETFARQWATQLTAKIRVRSHVTSEQLSMQTYDEYAASLPPTTAMVICTFPGTDHKAVVQFPLSAALSWIVQMLGGRPVDVVDERTFTPIEQALVRRLMTDALEDLDYSFGELLPDGITVSAMQYNSQFAQAAASGDLVIVARFAIRVGDLVSPASVMIASELVLPRLTTVNPTAPVDNAPELMRRQVGETPVELSLRLTPVAVTPRQVLHLAVGDVIRLRHAHDRPLDLVTGDHVVATAAVGTAGARLACVVTGPTPSEESA</sequence>
<evidence type="ECO:0000256" key="3">
    <source>
        <dbReference type="ARBA" id="ARBA00011049"/>
    </source>
</evidence>
<dbReference type="Pfam" id="PF02154">
    <property type="entry name" value="FliM"/>
    <property type="match status" value="1"/>
</dbReference>
<name>A0A1H4N3X3_9MICO</name>
<dbReference type="RefSeq" id="WP_176980812.1">
    <property type="nucleotide sequence ID" value="NZ_FNRY01000001.1"/>
</dbReference>
<keyword evidence="11" id="KW-0282">Flagellum</keyword>
<dbReference type="InterPro" id="IPR001543">
    <property type="entry name" value="FliN-like_C"/>
</dbReference>
<evidence type="ECO:0000256" key="4">
    <source>
        <dbReference type="ARBA" id="ARBA00021898"/>
    </source>
</evidence>
<keyword evidence="7" id="KW-0283">Flagellar rotation</keyword>
<keyword evidence="11" id="KW-0966">Cell projection</keyword>
<dbReference type="PANTHER" id="PTHR30034:SF6">
    <property type="entry name" value="YOP PROTEINS TRANSLOCATION PROTEIN Q"/>
    <property type="match status" value="1"/>
</dbReference>
<accession>A0A1H4N3X3</accession>
<protein>
    <recommendedName>
        <fullName evidence="4">Flagellar motor switch protein FliM</fullName>
    </recommendedName>
</protein>
<dbReference type="AlphaFoldDB" id="A0A1H4N3X3"/>
<dbReference type="Proteomes" id="UP000199183">
    <property type="component" value="Unassembled WGS sequence"/>
</dbReference>
<dbReference type="EMBL" id="FNRY01000001">
    <property type="protein sequence ID" value="SEB89714.1"/>
    <property type="molecule type" value="Genomic_DNA"/>
</dbReference>
<keyword evidence="6" id="KW-0145">Chemotaxis</keyword>
<dbReference type="GO" id="GO:0005886">
    <property type="term" value="C:plasma membrane"/>
    <property type="evidence" value="ECO:0007669"/>
    <property type="project" value="UniProtKB-SubCell"/>
</dbReference>
<organism evidence="11 12">
    <name type="scientific">Paramicrobacterium humi</name>
    <dbReference type="NCBI Taxonomy" id="640635"/>
    <lineage>
        <taxon>Bacteria</taxon>
        <taxon>Bacillati</taxon>
        <taxon>Actinomycetota</taxon>
        <taxon>Actinomycetes</taxon>
        <taxon>Micrococcales</taxon>
        <taxon>Microbacteriaceae</taxon>
        <taxon>Paramicrobacterium</taxon>
    </lineage>
</organism>
<evidence type="ECO:0000313" key="12">
    <source>
        <dbReference type="Proteomes" id="UP000199183"/>
    </source>
</evidence>
<evidence type="ECO:0000256" key="2">
    <source>
        <dbReference type="ARBA" id="ARBA00004202"/>
    </source>
</evidence>
<proteinExistence type="inferred from homology"/>
<keyword evidence="12" id="KW-1185">Reference proteome</keyword>
<dbReference type="GO" id="GO:0003774">
    <property type="term" value="F:cytoskeletal motor activity"/>
    <property type="evidence" value="ECO:0007669"/>
    <property type="project" value="InterPro"/>
</dbReference>
<dbReference type="InterPro" id="IPR036429">
    <property type="entry name" value="SpoA-like_sf"/>
</dbReference>
<evidence type="ECO:0000256" key="9">
    <source>
        <dbReference type="ARBA" id="ARBA00023143"/>
    </source>
</evidence>
<evidence type="ECO:0000256" key="6">
    <source>
        <dbReference type="ARBA" id="ARBA00022500"/>
    </source>
</evidence>
<dbReference type="GO" id="GO:0009425">
    <property type="term" value="C:bacterial-type flagellum basal body"/>
    <property type="evidence" value="ECO:0007669"/>
    <property type="project" value="UniProtKB-SubCell"/>
</dbReference>
<evidence type="ECO:0000256" key="7">
    <source>
        <dbReference type="ARBA" id="ARBA00022779"/>
    </source>
</evidence>
<dbReference type="InterPro" id="IPR001689">
    <property type="entry name" value="Flag_FliM"/>
</dbReference>
<comment type="similarity">
    <text evidence="3">Belongs to the FliM family.</text>
</comment>
<keyword evidence="11" id="KW-0969">Cilium</keyword>
<comment type="subcellular location">
    <subcellularLocation>
        <location evidence="1">Bacterial flagellum basal body</location>
    </subcellularLocation>
    <subcellularLocation>
        <location evidence="2">Cell membrane</location>
        <topology evidence="2">Peripheral membrane protein</topology>
    </subcellularLocation>
</comment>
<evidence type="ECO:0000313" key="11">
    <source>
        <dbReference type="EMBL" id="SEB89714.1"/>
    </source>
</evidence>
<dbReference type="Pfam" id="PF01052">
    <property type="entry name" value="FliMN_C"/>
    <property type="match status" value="1"/>
</dbReference>
<evidence type="ECO:0000259" key="10">
    <source>
        <dbReference type="Pfam" id="PF01052"/>
    </source>
</evidence>